<keyword evidence="2" id="KW-0812">Transmembrane</keyword>
<organism evidence="3 4">
    <name type="scientific">Nocardia sputorum</name>
    <dbReference type="NCBI Taxonomy" id="2984338"/>
    <lineage>
        <taxon>Bacteria</taxon>
        <taxon>Bacillati</taxon>
        <taxon>Actinomycetota</taxon>
        <taxon>Actinomycetes</taxon>
        <taxon>Mycobacteriales</taxon>
        <taxon>Nocardiaceae</taxon>
        <taxon>Nocardia</taxon>
    </lineage>
</organism>
<feature type="region of interest" description="Disordered" evidence="1">
    <location>
        <begin position="1"/>
        <end position="33"/>
    </location>
</feature>
<sequence>MGRDAGDTVTVTGEPETAESLPDLPVESDPPSPIYGEALDNRAEIQEIIDSSRLMGVEALSFDQMMAYITAKREYQASAYADTEAVDRARRDHELQAESRRTELIKEEAEAKNKILEARYRAGLAAALVAGTVAGVLFGIIKGLPAQELTQYLAPVSGLAGIVVGYFFGREAR</sequence>
<feature type="transmembrane region" description="Helical" evidence="2">
    <location>
        <begin position="152"/>
        <end position="169"/>
    </location>
</feature>
<accession>A0ABN6U004</accession>
<dbReference type="Proteomes" id="UP001317870">
    <property type="component" value="Chromosome"/>
</dbReference>
<keyword evidence="2" id="KW-0472">Membrane</keyword>
<keyword evidence="4" id="KW-1185">Reference proteome</keyword>
<protein>
    <recommendedName>
        <fullName evidence="5">DUF2335 domain-containing protein</fullName>
    </recommendedName>
</protein>
<evidence type="ECO:0000313" key="4">
    <source>
        <dbReference type="Proteomes" id="UP001317870"/>
    </source>
</evidence>
<evidence type="ECO:0000313" key="3">
    <source>
        <dbReference type="EMBL" id="BDT98502.1"/>
    </source>
</evidence>
<proteinExistence type="predicted"/>
<dbReference type="EMBL" id="AP026978">
    <property type="protein sequence ID" value="BDT98502.1"/>
    <property type="molecule type" value="Genomic_DNA"/>
</dbReference>
<evidence type="ECO:0000256" key="1">
    <source>
        <dbReference type="SAM" id="MobiDB-lite"/>
    </source>
</evidence>
<gene>
    <name evidence="3" type="ORF">IFM12276_15310</name>
</gene>
<name>A0ABN6U004_9NOCA</name>
<evidence type="ECO:0008006" key="5">
    <source>
        <dbReference type="Google" id="ProtNLM"/>
    </source>
</evidence>
<feature type="transmembrane region" description="Helical" evidence="2">
    <location>
        <begin position="122"/>
        <end position="140"/>
    </location>
</feature>
<keyword evidence="2" id="KW-1133">Transmembrane helix</keyword>
<reference evidence="3 4" key="1">
    <citation type="submission" date="2022-11" db="EMBL/GenBank/DDBJ databases">
        <title>Genome Sequencing of Nocardia sp. ON39_IFM12276 and assembly.</title>
        <authorList>
            <person name="Shimojima M."/>
            <person name="Toyokawa M."/>
            <person name="Uesaka K."/>
        </authorList>
    </citation>
    <scope>NUCLEOTIDE SEQUENCE [LARGE SCALE GENOMIC DNA]</scope>
    <source>
        <strain evidence="3 4">IFM 12276</strain>
    </source>
</reference>
<evidence type="ECO:0000256" key="2">
    <source>
        <dbReference type="SAM" id="Phobius"/>
    </source>
</evidence>